<protein>
    <recommendedName>
        <fullName evidence="1">SSD domain-containing protein</fullName>
    </recommendedName>
</protein>
<comment type="caution">
    <text evidence="2">The sequence shown here is derived from an EMBL/GenBank/DDBJ whole genome shotgun (WGS) entry which is preliminary data.</text>
</comment>
<dbReference type="InterPro" id="IPR003392">
    <property type="entry name" value="PTHD_SSD"/>
</dbReference>
<dbReference type="AlphaFoldDB" id="A0A6V7XTG0"/>
<evidence type="ECO:0000313" key="3">
    <source>
        <dbReference type="Proteomes" id="UP000580250"/>
    </source>
</evidence>
<gene>
    <name evidence="2" type="ORF">MENT_LOCUS56283</name>
</gene>
<dbReference type="InterPro" id="IPR000731">
    <property type="entry name" value="SSD"/>
</dbReference>
<organism evidence="2 3">
    <name type="scientific">Meloidogyne enterolobii</name>
    <name type="common">Root-knot nematode worm</name>
    <name type="synonym">Meloidogyne mayaguensis</name>
    <dbReference type="NCBI Taxonomy" id="390850"/>
    <lineage>
        <taxon>Eukaryota</taxon>
        <taxon>Metazoa</taxon>
        <taxon>Ecdysozoa</taxon>
        <taxon>Nematoda</taxon>
        <taxon>Chromadorea</taxon>
        <taxon>Rhabditida</taxon>
        <taxon>Tylenchina</taxon>
        <taxon>Tylenchomorpha</taxon>
        <taxon>Tylenchoidea</taxon>
        <taxon>Meloidogynidae</taxon>
        <taxon>Meloidogyninae</taxon>
        <taxon>Meloidogyne</taxon>
    </lineage>
</organism>
<dbReference type="EMBL" id="CAJEWN010002231">
    <property type="protein sequence ID" value="CAD2202639.1"/>
    <property type="molecule type" value="Genomic_DNA"/>
</dbReference>
<sequence length="79" mass="9299">MPIMPFLVFGIGVDNAFLLIHSWRKWALIEQKELNENKENNQKIGKNLMDLLKSKTVRIHIKGLAWKRKHDPDSKISIY</sequence>
<evidence type="ECO:0000313" key="2">
    <source>
        <dbReference type="EMBL" id="CAD2202639.1"/>
    </source>
</evidence>
<accession>A0A6V7XTG0</accession>
<dbReference type="Pfam" id="PF02460">
    <property type="entry name" value="Patched"/>
    <property type="match status" value="1"/>
</dbReference>
<dbReference type="OrthoDB" id="6510177at2759"/>
<dbReference type="PROSITE" id="PS50156">
    <property type="entry name" value="SSD"/>
    <property type="match status" value="1"/>
</dbReference>
<proteinExistence type="predicted"/>
<name>A0A6V7XTG0_MELEN</name>
<feature type="domain" description="SSD" evidence="1">
    <location>
        <begin position="1"/>
        <end position="48"/>
    </location>
</feature>
<evidence type="ECO:0000259" key="1">
    <source>
        <dbReference type="PROSITE" id="PS50156"/>
    </source>
</evidence>
<dbReference type="Proteomes" id="UP000580250">
    <property type="component" value="Unassembled WGS sequence"/>
</dbReference>
<reference evidence="2 3" key="1">
    <citation type="submission" date="2020-08" db="EMBL/GenBank/DDBJ databases">
        <authorList>
            <person name="Koutsovoulos G."/>
            <person name="Danchin GJ E."/>
        </authorList>
    </citation>
    <scope>NUCLEOTIDE SEQUENCE [LARGE SCALE GENOMIC DNA]</scope>
</reference>
<dbReference type="GO" id="GO:0016020">
    <property type="term" value="C:membrane"/>
    <property type="evidence" value="ECO:0007669"/>
    <property type="project" value="InterPro"/>
</dbReference>